<dbReference type="InterPro" id="IPR036188">
    <property type="entry name" value="FAD/NAD-bd_sf"/>
</dbReference>
<reference evidence="9 10" key="1">
    <citation type="submission" date="2016-02" db="EMBL/GenBank/DDBJ databases">
        <title>Genome sequence of Marichromatium gracile YL-28, a purple sulfur bacterium.</title>
        <authorList>
            <person name="Zhao C."/>
            <person name="Hong X."/>
            <person name="Chen S."/>
            <person name="Yang S."/>
        </authorList>
    </citation>
    <scope>NUCLEOTIDE SEQUENCE [LARGE SCALE GENOMIC DNA]</scope>
    <source>
        <strain evidence="9 10">YL28</strain>
    </source>
</reference>
<dbReference type="PANTHER" id="PTHR13847:SF280">
    <property type="entry name" value="D-AMINO ACID DEHYDROGENASE"/>
    <property type="match status" value="1"/>
</dbReference>
<dbReference type="Proteomes" id="UP000075766">
    <property type="component" value="Unassembled WGS sequence"/>
</dbReference>
<evidence type="ECO:0000313" key="9">
    <source>
        <dbReference type="EMBL" id="KXX66344.1"/>
    </source>
</evidence>
<evidence type="ECO:0000313" key="10">
    <source>
        <dbReference type="Proteomes" id="UP000075766"/>
    </source>
</evidence>
<dbReference type="SUPFAM" id="SSF51905">
    <property type="entry name" value="FAD/NAD(P)-binding domain"/>
    <property type="match status" value="1"/>
</dbReference>
<feature type="binding site" evidence="7">
    <location>
        <begin position="3"/>
        <end position="17"/>
    </location>
    <ligand>
        <name>FAD</name>
        <dbReference type="ChEBI" id="CHEBI:57692"/>
    </ligand>
</feature>
<keyword evidence="4 7" id="KW-0274">FAD</keyword>
<dbReference type="NCBIfam" id="NF001933">
    <property type="entry name" value="PRK00711.1"/>
    <property type="match status" value="1"/>
</dbReference>
<evidence type="ECO:0000259" key="8">
    <source>
        <dbReference type="Pfam" id="PF01266"/>
    </source>
</evidence>
<dbReference type="RefSeq" id="WP_062271158.1">
    <property type="nucleotide sequence ID" value="NZ_LSYU01000001.1"/>
</dbReference>
<keyword evidence="10" id="KW-1185">Reference proteome</keyword>
<evidence type="ECO:0000256" key="3">
    <source>
        <dbReference type="ARBA" id="ARBA00022630"/>
    </source>
</evidence>
<comment type="function">
    <text evidence="7">Oxidative deamination of D-amino acids.</text>
</comment>
<evidence type="ECO:0000256" key="6">
    <source>
        <dbReference type="ARBA" id="ARBA00047884"/>
    </source>
</evidence>
<protein>
    <recommendedName>
        <fullName evidence="7">D-amino acid dehydrogenase</fullName>
        <ecNumber evidence="7">1.4.99.-</ecNumber>
    </recommendedName>
</protein>
<evidence type="ECO:0000256" key="2">
    <source>
        <dbReference type="ARBA" id="ARBA00009410"/>
    </source>
</evidence>
<dbReference type="EC" id="1.4.99.-" evidence="7"/>
<dbReference type="HAMAP" id="MF_01202">
    <property type="entry name" value="DadA"/>
    <property type="match status" value="1"/>
</dbReference>
<evidence type="ECO:0000256" key="4">
    <source>
        <dbReference type="ARBA" id="ARBA00022827"/>
    </source>
</evidence>
<dbReference type="Gene3D" id="3.30.9.10">
    <property type="entry name" value="D-Amino Acid Oxidase, subunit A, domain 2"/>
    <property type="match status" value="1"/>
</dbReference>
<dbReference type="InterPro" id="IPR023080">
    <property type="entry name" value="DadA"/>
</dbReference>
<comment type="caution">
    <text evidence="9">The sequence shown here is derived from an EMBL/GenBank/DDBJ whole genome shotgun (WGS) entry which is preliminary data.</text>
</comment>
<dbReference type="SUPFAM" id="SSF54373">
    <property type="entry name" value="FAD-linked reductases, C-terminal domain"/>
    <property type="match status" value="1"/>
</dbReference>
<evidence type="ECO:0000256" key="7">
    <source>
        <dbReference type="HAMAP-Rule" id="MF_01202"/>
    </source>
</evidence>
<evidence type="ECO:0000256" key="1">
    <source>
        <dbReference type="ARBA" id="ARBA00001974"/>
    </source>
</evidence>
<sequence length="423" mass="45466">MRVLVIGSGVIGTTAAYQLARAGAEVTVLERCASSGLETSYANAGQVSTGYAAPWAAPGLPLKALRWLLTPHAPLRVRPRLDAAMLRFMAATLGNCSARHYARNKARLLRLAEYSRIALGELRAETGIDYDAGQGGTLQLLRSAAQFEQARRDRDILERSGLRCELLDVEGCVRHEPALARVADRLAGGLRFPDDETGDCLRFTQALAAHATRLGVEFRYGVRVEALRVRDGAITGVETDAGPLVADRCLLAAGLDAVRLLRPLGIRAPIYPVKGYSLTLPLLDPEAAPRSTLMDETNKVALTRLGARLRVAGTAELCGMDLRLRRGRLETLRRVLVDLFPEAADPRQAEPWAGLRPMTPDGPPILGESGCAGLYLDLGHGSLGWTLSCGSARLIADLILGRAAAIDPEGLTLARYRGGWLAD</sequence>
<dbReference type="EMBL" id="LSYU01000001">
    <property type="protein sequence ID" value="KXX66344.1"/>
    <property type="molecule type" value="Genomic_DNA"/>
</dbReference>
<proteinExistence type="inferred from homology"/>
<name>A0ABR5VLD5_MARGR</name>
<comment type="catalytic activity">
    <reaction evidence="6 7">
        <text>a D-alpha-amino acid + A + H2O = a 2-oxocarboxylate + AH2 + NH4(+)</text>
        <dbReference type="Rhea" id="RHEA:18125"/>
        <dbReference type="ChEBI" id="CHEBI:13193"/>
        <dbReference type="ChEBI" id="CHEBI:15377"/>
        <dbReference type="ChEBI" id="CHEBI:17499"/>
        <dbReference type="ChEBI" id="CHEBI:28938"/>
        <dbReference type="ChEBI" id="CHEBI:35179"/>
        <dbReference type="ChEBI" id="CHEBI:59871"/>
    </reaction>
</comment>
<feature type="domain" description="FAD dependent oxidoreductase" evidence="8">
    <location>
        <begin position="2"/>
        <end position="398"/>
    </location>
</feature>
<gene>
    <name evidence="7" type="primary">dadA</name>
    <name evidence="9" type="ORF">AY586_00015</name>
</gene>
<keyword evidence="5 7" id="KW-0560">Oxidoreductase</keyword>
<comment type="similarity">
    <text evidence="2 7">Belongs to the DadA oxidoreductase family.</text>
</comment>
<evidence type="ECO:0000256" key="5">
    <source>
        <dbReference type="ARBA" id="ARBA00023002"/>
    </source>
</evidence>
<dbReference type="InterPro" id="IPR006076">
    <property type="entry name" value="FAD-dep_OxRdtase"/>
</dbReference>
<organism evidence="9 10">
    <name type="scientific">Marichromatium gracile</name>
    <name type="common">Chromatium gracile</name>
    <dbReference type="NCBI Taxonomy" id="1048"/>
    <lineage>
        <taxon>Bacteria</taxon>
        <taxon>Pseudomonadati</taxon>
        <taxon>Pseudomonadota</taxon>
        <taxon>Gammaproteobacteria</taxon>
        <taxon>Chromatiales</taxon>
        <taxon>Chromatiaceae</taxon>
        <taxon>Marichromatium</taxon>
    </lineage>
</organism>
<dbReference type="PANTHER" id="PTHR13847">
    <property type="entry name" value="SARCOSINE DEHYDROGENASE-RELATED"/>
    <property type="match status" value="1"/>
</dbReference>
<dbReference type="Gene3D" id="3.50.50.60">
    <property type="entry name" value="FAD/NAD(P)-binding domain"/>
    <property type="match status" value="2"/>
</dbReference>
<dbReference type="Pfam" id="PF01266">
    <property type="entry name" value="DAO"/>
    <property type="match status" value="1"/>
</dbReference>
<accession>A0ABR5VLD5</accession>
<comment type="cofactor">
    <cofactor evidence="1 7">
        <name>FAD</name>
        <dbReference type="ChEBI" id="CHEBI:57692"/>
    </cofactor>
</comment>
<keyword evidence="3 7" id="KW-0285">Flavoprotein</keyword>